<comment type="caution">
    <text evidence="1">The sequence shown here is derived from an EMBL/GenBank/DDBJ whole genome shotgun (WGS) entry which is preliminary data.</text>
</comment>
<reference evidence="1" key="1">
    <citation type="submission" date="2024-03" db="EMBL/GenBank/DDBJ databases">
        <title>Human intestinal bacterial collection.</title>
        <authorList>
            <person name="Pauvert C."/>
            <person name="Hitch T.C.A."/>
            <person name="Clavel T."/>
        </authorList>
    </citation>
    <scope>NUCLEOTIDE SEQUENCE [LARGE SCALE GENOMIC DNA]</scope>
    <source>
        <strain evidence="1">CLA-AA-H89B</strain>
    </source>
</reference>
<dbReference type="Proteomes" id="UP001546774">
    <property type="component" value="Unassembled WGS sequence"/>
</dbReference>
<evidence type="ECO:0000313" key="2">
    <source>
        <dbReference type="Proteomes" id="UP001546774"/>
    </source>
</evidence>
<sequence length="48" mass="5441">MYYNRMTGIANKYGADTILSGAELIYMLLVPSAFEFDKEENEGSRETT</sequence>
<keyword evidence="2" id="KW-1185">Reference proteome</keyword>
<organism evidence="1 2">
    <name type="scientific">Lachnospira intestinalis</name>
    <dbReference type="NCBI Taxonomy" id="3133158"/>
    <lineage>
        <taxon>Bacteria</taxon>
        <taxon>Bacillati</taxon>
        <taxon>Bacillota</taxon>
        <taxon>Clostridia</taxon>
        <taxon>Lachnospirales</taxon>
        <taxon>Lachnospiraceae</taxon>
        <taxon>Lachnospira</taxon>
    </lineage>
</organism>
<name>A0ABV1H4P2_9FIRM</name>
<proteinExistence type="predicted"/>
<gene>
    <name evidence="1" type="ORF">WMO37_06570</name>
</gene>
<evidence type="ECO:0000313" key="1">
    <source>
        <dbReference type="EMBL" id="MEQ2554685.1"/>
    </source>
</evidence>
<dbReference type="EMBL" id="JBBMFS010000004">
    <property type="protein sequence ID" value="MEQ2554685.1"/>
    <property type="molecule type" value="Genomic_DNA"/>
</dbReference>
<accession>A0ABV1H4P2</accession>
<protein>
    <submittedName>
        <fullName evidence="1">Uncharacterized protein</fullName>
    </submittedName>
</protein>